<evidence type="ECO:0000256" key="1">
    <source>
        <dbReference type="ARBA" id="ARBA00004141"/>
    </source>
</evidence>
<feature type="transmembrane region" description="Helical" evidence="8">
    <location>
        <begin position="230"/>
        <end position="251"/>
    </location>
</feature>
<dbReference type="Gene3D" id="1.20.1730.10">
    <property type="entry name" value="Sodium/glucose cotransporter"/>
    <property type="match status" value="1"/>
</dbReference>
<feature type="transmembrane region" description="Helical" evidence="8">
    <location>
        <begin position="393"/>
        <end position="411"/>
    </location>
</feature>
<reference evidence="9 10" key="1">
    <citation type="submission" date="2016-11" db="EMBL/GenBank/DDBJ databases">
        <authorList>
            <person name="Jaros S."/>
            <person name="Januszkiewicz K."/>
            <person name="Wedrychowicz H."/>
        </authorList>
    </citation>
    <scope>NUCLEOTIDE SEQUENCE [LARGE SCALE GENOMIC DNA]</scope>
    <source>
        <strain evidence="9 10">DSM 27063</strain>
    </source>
</reference>
<feature type="transmembrane region" description="Helical" evidence="8">
    <location>
        <begin position="75"/>
        <end position="93"/>
    </location>
</feature>
<evidence type="ECO:0000256" key="8">
    <source>
        <dbReference type="SAM" id="Phobius"/>
    </source>
</evidence>
<feature type="transmembrane region" description="Helical" evidence="8">
    <location>
        <begin position="263"/>
        <end position="286"/>
    </location>
</feature>
<proteinExistence type="inferred from homology"/>
<dbReference type="CDD" id="cd10322">
    <property type="entry name" value="SLC5sbd"/>
    <property type="match status" value="1"/>
</dbReference>
<dbReference type="PANTHER" id="PTHR48086:SF7">
    <property type="entry name" value="SODIUM-SOLUTE SYMPORTER-RELATED"/>
    <property type="match status" value="1"/>
</dbReference>
<evidence type="ECO:0000256" key="7">
    <source>
        <dbReference type="RuleBase" id="RU362091"/>
    </source>
</evidence>
<feature type="transmembrane region" description="Helical" evidence="8">
    <location>
        <begin position="311"/>
        <end position="332"/>
    </location>
</feature>
<feature type="transmembrane region" description="Helical" evidence="8">
    <location>
        <begin position="45"/>
        <end position="69"/>
    </location>
</feature>
<evidence type="ECO:0000313" key="10">
    <source>
        <dbReference type="Proteomes" id="UP000184050"/>
    </source>
</evidence>
<feature type="transmembrane region" description="Helical" evidence="8">
    <location>
        <begin position="114"/>
        <end position="133"/>
    </location>
</feature>
<accession>A0A1M6L1N4</accession>
<feature type="transmembrane region" description="Helical" evidence="8">
    <location>
        <begin position="446"/>
        <end position="464"/>
    </location>
</feature>
<evidence type="ECO:0000313" key="9">
    <source>
        <dbReference type="EMBL" id="SHJ65107.1"/>
    </source>
</evidence>
<feature type="transmembrane region" description="Helical" evidence="8">
    <location>
        <begin position="6"/>
        <end position="24"/>
    </location>
</feature>
<dbReference type="STRING" id="1168035.SAMN05444280_12536"/>
<organism evidence="9 10">
    <name type="scientific">Tangfeifania diversioriginum</name>
    <dbReference type="NCBI Taxonomy" id="1168035"/>
    <lineage>
        <taxon>Bacteria</taxon>
        <taxon>Pseudomonadati</taxon>
        <taxon>Bacteroidota</taxon>
        <taxon>Bacteroidia</taxon>
        <taxon>Marinilabiliales</taxon>
        <taxon>Prolixibacteraceae</taxon>
        <taxon>Tangfeifania</taxon>
    </lineage>
</organism>
<keyword evidence="3" id="KW-0813">Transport</keyword>
<dbReference type="AlphaFoldDB" id="A0A1M6L1N4"/>
<name>A0A1M6L1N4_9BACT</name>
<gene>
    <name evidence="9" type="ORF">SAMN05444280_12536</name>
</gene>
<comment type="subcellular location">
    <subcellularLocation>
        <location evidence="1">Membrane</location>
        <topology evidence="1">Multi-pass membrane protein</topology>
    </subcellularLocation>
</comment>
<dbReference type="GO" id="GO:0022857">
    <property type="term" value="F:transmembrane transporter activity"/>
    <property type="evidence" value="ECO:0007669"/>
    <property type="project" value="InterPro"/>
</dbReference>
<dbReference type="Pfam" id="PF00474">
    <property type="entry name" value="SSF"/>
    <property type="match status" value="1"/>
</dbReference>
<feature type="transmembrane region" description="Helical" evidence="8">
    <location>
        <begin position="418"/>
        <end position="440"/>
    </location>
</feature>
<feature type="transmembrane region" description="Helical" evidence="8">
    <location>
        <begin position="184"/>
        <end position="205"/>
    </location>
</feature>
<dbReference type="EMBL" id="FQZE01000025">
    <property type="protein sequence ID" value="SHJ65107.1"/>
    <property type="molecule type" value="Genomic_DNA"/>
</dbReference>
<dbReference type="PROSITE" id="PS50283">
    <property type="entry name" value="NA_SOLUT_SYMP_3"/>
    <property type="match status" value="1"/>
</dbReference>
<feature type="transmembrane region" description="Helical" evidence="8">
    <location>
        <begin position="361"/>
        <end position="381"/>
    </location>
</feature>
<dbReference type="InterPro" id="IPR001734">
    <property type="entry name" value="Na/solute_symporter"/>
</dbReference>
<evidence type="ECO:0000256" key="2">
    <source>
        <dbReference type="ARBA" id="ARBA00006434"/>
    </source>
</evidence>
<sequence>MHWIDYSIFGVYLTAMLGIGFYFMRKNKSADDYFVGGRKMSAFHIGLSVVATDVGGGFSIGLGGLGFVMGLSGSWLLFTGLIGAWLSAVLLIPKVSKLATKHNFLSFPQFLENLFNGRVALIAGLISAIGYLGFTSSQILAGAKLASATFPNISLQTALILMGIIAVVYTSIGGIKAVIYTDTFQWLLLLSGLVFVALPVAYFGIGGYETLQNTLPDNFFSLTAVSWQQIVNWFITIVPIWFIGMTLYQRIYAAGNKKTAQRAWFVAGLFEYPVMAFTGVFLGMFAKAAFEDGIIGAGIEGAMDPEMGLPILLRTILPVGLTGLILSAYFSAIMSTADSCLMASSGNLITDIFKKHKSGKIMLLSQATTLVLGAIALVVAWKVPNVLDLMLHSYSFMVSGLFIPVLAGIFMKKKSANGAFWSMIIGGSVTLSLILSGLELPLGLDANFYGIILAALTYALFHFIEKPGDSPVVSSSKV</sequence>
<dbReference type="PANTHER" id="PTHR48086">
    <property type="entry name" value="SODIUM/PROLINE SYMPORTER-RELATED"/>
    <property type="match status" value="1"/>
</dbReference>
<dbReference type="GO" id="GO:0005886">
    <property type="term" value="C:plasma membrane"/>
    <property type="evidence" value="ECO:0007669"/>
    <property type="project" value="TreeGrafter"/>
</dbReference>
<evidence type="ECO:0000256" key="6">
    <source>
        <dbReference type="ARBA" id="ARBA00023136"/>
    </source>
</evidence>
<evidence type="ECO:0000256" key="5">
    <source>
        <dbReference type="ARBA" id="ARBA00022989"/>
    </source>
</evidence>
<feature type="transmembrane region" description="Helical" evidence="8">
    <location>
        <begin position="153"/>
        <end position="172"/>
    </location>
</feature>
<dbReference type="OrthoDB" id="9814523at2"/>
<keyword evidence="10" id="KW-1185">Reference proteome</keyword>
<keyword evidence="5 8" id="KW-1133">Transmembrane helix</keyword>
<dbReference type="InterPro" id="IPR050277">
    <property type="entry name" value="Sodium:Solute_Symporter"/>
</dbReference>
<dbReference type="RefSeq" id="WP_073171257.1">
    <property type="nucleotide sequence ID" value="NZ_FQZE01000025.1"/>
</dbReference>
<comment type="similarity">
    <text evidence="2 7">Belongs to the sodium:solute symporter (SSF) (TC 2.A.21) family.</text>
</comment>
<evidence type="ECO:0000256" key="3">
    <source>
        <dbReference type="ARBA" id="ARBA00022448"/>
    </source>
</evidence>
<protein>
    <submittedName>
        <fullName evidence="9">Solute:Na+ symporter, SSS family</fullName>
    </submittedName>
</protein>
<dbReference type="InterPro" id="IPR038377">
    <property type="entry name" value="Na/Glc_symporter_sf"/>
</dbReference>
<dbReference type="Proteomes" id="UP000184050">
    <property type="component" value="Unassembled WGS sequence"/>
</dbReference>
<keyword evidence="4 8" id="KW-0812">Transmembrane</keyword>
<evidence type="ECO:0000256" key="4">
    <source>
        <dbReference type="ARBA" id="ARBA00022692"/>
    </source>
</evidence>
<keyword evidence="6 8" id="KW-0472">Membrane</keyword>